<dbReference type="GO" id="GO:0009279">
    <property type="term" value="C:cell outer membrane"/>
    <property type="evidence" value="ECO:0007669"/>
    <property type="project" value="UniProtKB-SubCell"/>
</dbReference>
<dbReference type="STRING" id="337701.SAMN05444398_1027"/>
<feature type="domain" description="TonB-dependent receptor plug" evidence="14">
    <location>
        <begin position="27"/>
        <end position="133"/>
    </location>
</feature>
<organism evidence="15 16">
    <name type="scientific">Roseovarius pacificus</name>
    <dbReference type="NCBI Taxonomy" id="337701"/>
    <lineage>
        <taxon>Bacteria</taxon>
        <taxon>Pseudomonadati</taxon>
        <taxon>Pseudomonadota</taxon>
        <taxon>Alphaproteobacteria</taxon>
        <taxon>Rhodobacterales</taxon>
        <taxon>Roseobacteraceae</taxon>
        <taxon>Roseovarius</taxon>
    </lineage>
</organism>
<keyword evidence="4" id="KW-0410">Iron transport</keyword>
<keyword evidence="8 12" id="KW-0798">TonB box</keyword>
<evidence type="ECO:0000256" key="4">
    <source>
        <dbReference type="ARBA" id="ARBA00022496"/>
    </source>
</evidence>
<dbReference type="InterPro" id="IPR039426">
    <property type="entry name" value="TonB-dep_rcpt-like"/>
</dbReference>
<evidence type="ECO:0000259" key="14">
    <source>
        <dbReference type="Pfam" id="PF07715"/>
    </source>
</evidence>
<dbReference type="PANTHER" id="PTHR32552:SF81">
    <property type="entry name" value="TONB-DEPENDENT OUTER MEMBRANE RECEPTOR"/>
    <property type="match status" value="1"/>
</dbReference>
<dbReference type="Proteomes" id="UP000183974">
    <property type="component" value="Unassembled WGS sequence"/>
</dbReference>
<evidence type="ECO:0000256" key="8">
    <source>
        <dbReference type="ARBA" id="ARBA00023077"/>
    </source>
</evidence>
<reference evidence="15 16" key="1">
    <citation type="submission" date="2016-11" db="EMBL/GenBank/DDBJ databases">
        <authorList>
            <person name="Jaros S."/>
            <person name="Januszkiewicz K."/>
            <person name="Wedrychowicz H."/>
        </authorList>
    </citation>
    <scope>NUCLEOTIDE SEQUENCE [LARGE SCALE GENOMIC DNA]</scope>
    <source>
        <strain evidence="15 16">DSM 29589</strain>
    </source>
</reference>
<evidence type="ECO:0000313" key="16">
    <source>
        <dbReference type="Proteomes" id="UP000183974"/>
    </source>
</evidence>
<dbReference type="Pfam" id="PF07715">
    <property type="entry name" value="Plug"/>
    <property type="match status" value="1"/>
</dbReference>
<dbReference type="Gene3D" id="2.40.170.20">
    <property type="entry name" value="TonB-dependent receptor, beta-barrel domain"/>
    <property type="match status" value="1"/>
</dbReference>
<keyword evidence="9 11" id="KW-0472">Membrane</keyword>
<keyword evidence="6" id="KW-0408">Iron</keyword>
<dbReference type="InterPro" id="IPR036942">
    <property type="entry name" value="Beta-barrel_TonB_sf"/>
</dbReference>
<evidence type="ECO:0000256" key="9">
    <source>
        <dbReference type="ARBA" id="ARBA00023136"/>
    </source>
</evidence>
<evidence type="ECO:0000256" key="11">
    <source>
        <dbReference type="PROSITE-ProRule" id="PRU01360"/>
    </source>
</evidence>
<sequence>MGRAQDQETSEFLGVIQLDPITIEGQNDLMSSSTVHEREDIEQGRLQNFEDVLRATPGVGVNSSGGTNLSTVYIRGVGSMYPMSLDDSAATFTLDGSPLSARHISLGTLDAERIEILKGPQGTKSAAAALAGTVNVITAKPSRALEGYLRSEMGQEGQYLLEGAVGGPLSESLSGRVALRYSGSEHWVENRQTGQPVSDPKELAFRGSLLWEGQQGTSALLTYEHQKIEALPNLIMLKPYNRYGELDLTPNLYDQVEKSLDRTALQVTHDFGESRITSLTSYLTGKNTEVAAYDRILYGALYGAPGEFWNIDEAQEMVFNQDIRWASSDGAPFEWVLGASFEHFDGSYDTPRNTYGTSSATFRDFESERYSLYGNVTFPLSSDVKLSAGLRQTWTQSSYNGAYHGGGSVVYENRSRSEDFLTGQLGLSWDVAPETRLHAKIARGHVPGGYNIYATQPADSEPYRGATNDSIEVGFATAFADGAFELSGAVFANRVEDNHLLSYDSATYVVSALNADTRSRGIELQGTWYASPSFSIGAGLSYIDAEITSNVLGIGDGDVHSGNKVPDVAPWTAHLSANYRQAVPALLGFANPILDARLDYSFVGSRPADPQNHFDLNPYHKLDLRLGLTQGQTEFYVAAENLLDEQIELYGYYAPGSGTSYGGIARGRTVTVGVMHRF</sequence>
<gene>
    <name evidence="15" type="ORF">SAMN05444398_1027</name>
</gene>
<evidence type="ECO:0000256" key="1">
    <source>
        <dbReference type="ARBA" id="ARBA00004571"/>
    </source>
</evidence>
<evidence type="ECO:0000256" key="10">
    <source>
        <dbReference type="ARBA" id="ARBA00023237"/>
    </source>
</evidence>
<dbReference type="PANTHER" id="PTHR32552">
    <property type="entry name" value="FERRICHROME IRON RECEPTOR-RELATED"/>
    <property type="match status" value="1"/>
</dbReference>
<keyword evidence="16" id="KW-1185">Reference proteome</keyword>
<dbReference type="InterPro" id="IPR000531">
    <property type="entry name" value="Beta-barrel_TonB"/>
</dbReference>
<keyword evidence="7" id="KW-0406">Ion transport</keyword>
<evidence type="ECO:0000256" key="7">
    <source>
        <dbReference type="ARBA" id="ARBA00023065"/>
    </source>
</evidence>
<dbReference type="Pfam" id="PF00593">
    <property type="entry name" value="TonB_dep_Rec_b-barrel"/>
    <property type="match status" value="1"/>
</dbReference>
<evidence type="ECO:0000256" key="3">
    <source>
        <dbReference type="ARBA" id="ARBA00022452"/>
    </source>
</evidence>
<dbReference type="InterPro" id="IPR012910">
    <property type="entry name" value="Plug_dom"/>
</dbReference>
<keyword evidence="3 11" id="KW-1134">Transmembrane beta strand</keyword>
<proteinExistence type="inferred from homology"/>
<dbReference type="EMBL" id="FRBR01000002">
    <property type="protein sequence ID" value="SHL32263.1"/>
    <property type="molecule type" value="Genomic_DNA"/>
</dbReference>
<dbReference type="GO" id="GO:0006826">
    <property type="term" value="P:iron ion transport"/>
    <property type="evidence" value="ECO:0007669"/>
    <property type="project" value="UniProtKB-KW"/>
</dbReference>
<evidence type="ECO:0000256" key="6">
    <source>
        <dbReference type="ARBA" id="ARBA00023004"/>
    </source>
</evidence>
<accession>A0A1M6ZPJ9</accession>
<comment type="subcellular location">
    <subcellularLocation>
        <location evidence="1 11">Cell outer membrane</location>
        <topology evidence="1 11">Multi-pass membrane protein</topology>
    </subcellularLocation>
</comment>
<evidence type="ECO:0000256" key="2">
    <source>
        <dbReference type="ARBA" id="ARBA00022448"/>
    </source>
</evidence>
<evidence type="ECO:0000313" key="15">
    <source>
        <dbReference type="EMBL" id="SHL32263.1"/>
    </source>
</evidence>
<dbReference type="PROSITE" id="PS52016">
    <property type="entry name" value="TONB_DEPENDENT_REC_3"/>
    <property type="match status" value="1"/>
</dbReference>
<keyword evidence="10 11" id="KW-0998">Cell outer membrane</keyword>
<keyword evidence="2 11" id="KW-0813">Transport</keyword>
<evidence type="ECO:0000256" key="12">
    <source>
        <dbReference type="RuleBase" id="RU003357"/>
    </source>
</evidence>
<protein>
    <submittedName>
        <fullName evidence="15">Iron complex outermembrane recepter protein</fullName>
    </submittedName>
</protein>
<keyword evidence="5 11" id="KW-0812">Transmembrane</keyword>
<evidence type="ECO:0000259" key="13">
    <source>
        <dbReference type="Pfam" id="PF00593"/>
    </source>
</evidence>
<feature type="domain" description="TonB-dependent receptor-like beta-barrel" evidence="13">
    <location>
        <begin position="241"/>
        <end position="642"/>
    </location>
</feature>
<comment type="similarity">
    <text evidence="11 12">Belongs to the TonB-dependent receptor family.</text>
</comment>
<evidence type="ECO:0000256" key="5">
    <source>
        <dbReference type="ARBA" id="ARBA00022692"/>
    </source>
</evidence>
<dbReference type="AlphaFoldDB" id="A0A1M6ZPJ9"/>
<name>A0A1M6ZPJ9_9RHOB</name>
<dbReference type="SUPFAM" id="SSF56935">
    <property type="entry name" value="Porins"/>
    <property type="match status" value="1"/>
</dbReference>